<dbReference type="EMBL" id="JAGGLP010000012">
    <property type="protein sequence ID" value="MBP2052764.1"/>
    <property type="molecule type" value="Genomic_DNA"/>
</dbReference>
<accession>A0ABS4LZC4</accession>
<reference evidence="2 3" key="1">
    <citation type="submission" date="2021-03" db="EMBL/GenBank/DDBJ databases">
        <title>Genomic Encyclopedia of Type Strains, Phase IV (KMG-IV): sequencing the most valuable type-strain genomes for metagenomic binning, comparative biology and taxonomic classification.</title>
        <authorList>
            <person name="Goeker M."/>
        </authorList>
    </citation>
    <scope>NUCLEOTIDE SEQUENCE [LARGE SCALE GENOMIC DNA]</scope>
    <source>
        <strain evidence="2 3">DSM 40499</strain>
    </source>
</reference>
<feature type="compositionally biased region" description="Low complexity" evidence="1">
    <location>
        <begin position="52"/>
        <end position="67"/>
    </location>
</feature>
<keyword evidence="3" id="KW-1185">Reference proteome</keyword>
<name>A0ABS4LZC4_9ACTN</name>
<dbReference type="Proteomes" id="UP001519309">
    <property type="component" value="Unassembled WGS sequence"/>
</dbReference>
<evidence type="ECO:0000313" key="2">
    <source>
        <dbReference type="EMBL" id="MBP2052764.1"/>
    </source>
</evidence>
<organism evidence="2 3">
    <name type="scientific">Streptomyces griseochromogenes</name>
    <dbReference type="NCBI Taxonomy" id="68214"/>
    <lineage>
        <taxon>Bacteria</taxon>
        <taxon>Bacillati</taxon>
        <taxon>Actinomycetota</taxon>
        <taxon>Actinomycetes</taxon>
        <taxon>Kitasatosporales</taxon>
        <taxon>Streptomycetaceae</taxon>
        <taxon>Streptomyces</taxon>
    </lineage>
</organism>
<comment type="caution">
    <text evidence="2">The sequence shown here is derived from an EMBL/GenBank/DDBJ whole genome shotgun (WGS) entry which is preliminary data.</text>
</comment>
<sequence>MNVGRPLATAPMPSAPFPPSATQRRGLPLLAATSGRQGALSRSADPRRRGFPGPASAHRAASPRRTPVPTSAHPTPRAIRVHRSPR</sequence>
<feature type="region of interest" description="Disordered" evidence="1">
    <location>
        <begin position="1"/>
        <end position="86"/>
    </location>
</feature>
<evidence type="ECO:0000313" key="3">
    <source>
        <dbReference type="Proteomes" id="UP001519309"/>
    </source>
</evidence>
<gene>
    <name evidence="2" type="ORF">J2Z21_005751</name>
</gene>
<proteinExistence type="predicted"/>
<protein>
    <submittedName>
        <fullName evidence="2">Uncharacterized protein</fullName>
    </submittedName>
</protein>
<evidence type="ECO:0000256" key="1">
    <source>
        <dbReference type="SAM" id="MobiDB-lite"/>
    </source>
</evidence>